<dbReference type="PRINTS" id="PR00038">
    <property type="entry name" value="HTHLUXR"/>
</dbReference>
<evidence type="ECO:0000256" key="3">
    <source>
        <dbReference type="PROSITE-ProRule" id="PRU00169"/>
    </source>
</evidence>
<dbReference type="Pfam" id="PF00196">
    <property type="entry name" value="GerE"/>
    <property type="match status" value="1"/>
</dbReference>
<dbReference type="SUPFAM" id="SSF46894">
    <property type="entry name" value="C-terminal effector domain of the bipartite response regulators"/>
    <property type="match status" value="1"/>
</dbReference>
<feature type="modified residue" description="4-aspartylphosphate" evidence="3">
    <location>
        <position position="59"/>
    </location>
</feature>
<dbReference type="PROSITE" id="PS00622">
    <property type="entry name" value="HTH_LUXR_1"/>
    <property type="match status" value="1"/>
</dbReference>
<accession>A0A7T0G1N1</accession>
<evidence type="ECO:0000256" key="1">
    <source>
        <dbReference type="ARBA" id="ARBA00022553"/>
    </source>
</evidence>
<dbReference type="InterPro" id="IPR011006">
    <property type="entry name" value="CheY-like_superfamily"/>
</dbReference>
<dbReference type="SMART" id="SM00421">
    <property type="entry name" value="HTH_LUXR"/>
    <property type="match status" value="1"/>
</dbReference>
<dbReference type="KEGG" id="nli:G3M70_17555"/>
<sequence length="215" mass="24282">MITTDTIQLLIADDHPIFRQGLKTAFSRFPEFEVIDEAEDGFQLLDKIKNKQYNVLLLDISMPGPNGLELLKQLKKDQPDLPVLILSMYPEDRYAIRFMKAGASGYLTKESPPSQIVDALRKVSQGGKFMSPRLTEKIAYEFLDHEKAPHETLSDREFQVLCMIASGKTVTGIAQELTLSVNTISTHRSRILNKMKMKNNAQLTHYAIQAGLVED</sequence>
<dbReference type="AlphaFoldDB" id="A0A7T0G1N1"/>
<dbReference type="InterPro" id="IPR001789">
    <property type="entry name" value="Sig_transdc_resp-reg_receiver"/>
</dbReference>
<dbReference type="CDD" id="cd17535">
    <property type="entry name" value="REC_NarL-like"/>
    <property type="match status" value="1"/>
</dbReference>
<dbReference type="InterPro" id="IPR039420">
    <property type="entry name" value="WalR-like"/>
</dbReference>
<dbReference type="PROSITE" id="PS50110">
    <property type="entry name" value="RESPONSE_REGULATORY"/>
    <property type="match status" value="1"/>
</dbReference>
<keyword evidence="2" id="KW-0238">DNA-binding</keyword>
<reference evidence="6 7" key="1">
    <citation type="submission" date="2020-02" db="EMBL/GenBank/DDBJ databases">
        <title>Genomic and physiological characterization of two novel Nitrospinaceae genera.</title>
        <authorList>
            <person name="Mueller A.J."/>
            <person name="Jung M.-Y."/>
            <person name="Strachan C.R."/>
            <person name="Herbold C.W."/>
            <person name="Kirkegaard R.H."/>
            <person name="Daims H."/>
        </authorList>
    </citation>
    <scope>NUCLEOTIDE SEQUENCE [LARGE SCALE GENOMIC DNA]</scope>
    <source>
        <strain evidence="6">EB</strain>
    </source>
</reference>
<evidence type="ECO:0000256" key="2">
    <source>
        <dbReference type="ARBA" id="ARBA00023125"/>
    </source>
</evidence>
<dbReference type="PANTHER" id="PTHR43214">
    <property type="entry name" value="TWO-COMPONENT RESPONSE REGULATOR"/>
    <property type="match status" value="1"/>
</dbReference>
<dbReference type="SUPFAM" id="SSF52172">
    <property type="entry name" value="CheY-like"/>
    <property type="match status" value="1"/>
</dbReference>
<dbReference type="CDD" id="cd06170">
    <property type="entry name" value="LuxR_C_like"/>
    <property type="match status" value="1"/>
</dbReference>
<proteinExistence type="predicted"/>
<dbReference type="GO" id="GO:0003677">
    <property type="term" value="F:DNA binding"/>
    <property type="evidence" value="ECO:0007669"/>
    <property type="project" value="UniProtKB-KW"/>
</dbReference>
<dbReference type="PROSITE" id="PS50043">
    <property type="entry name" value="HTH_LUXR_2"/>
    <property type="match status" value="1"/>
</dbReference>
<dbReference type="SMART" id="SM00448">
    <property type="entry name" value="REC"/>
    <property type="match status" value="1"/>
</dbReference>
<gene>
    <name evidence="6" type="ORF">G3M70_17555</name>
</gene>
<evidence type="ECO:0000259" key="4">
    <source>
        <dbReference type="PROSITE" id="PS50043"/>
    </source>
</evidence>
<evidence type="ECO:0000259" key="5">
    <source>
        <dbReference type="PROSITE" id="PS50110"/>
    </source>
</evidence>
<dbReference type="Gene3D" id="3.40.50.2300">
    <property type="match status" value="1"/>
</dbReference>
<dbReference type="InterPro" id="IPR016032">
    <property type="entry name" value="Sig_transdc_resp-reg_C-effctor"/>
</dbReference>
<protein>
    <submittedName>
        <fullName evidence="6">Response regulator transcription factor</fullName>
    </submittedName>
</protein>
<dbReference type="GO" id="GO:0000160">
    <property type="term" value="P:phosphorelay signal transduction system"/>
    <property type="evidence" value="ECO:0007669"/>
    <property type="project" value="InterPro"/>
</dbReference>
<dbReference type="Pfam" id="PF00072">
    <property type="entry name" value="Response_reg"/>
    <property type="match status" value="1"/>
</dbReference>
<name>A0A7T0G1N1_9BACT</name>
<evidence type="ECO:0000313" key="6">
    <source>
        <dbReference type="EMBL" id="QPJ63585.1"/>
    </source>
</evidence>
<dbReference type="EMBL" id="CP048685">
    <property type="protein sequence ID" value="QPJ63585.1"/>
    <property type="molecule type" value="Genomic_DNA"/>
</dbReference>
<dbReference type="InterPro" id="IPR058245">
    <property type="entry name" value="NreC/VraR/RcsB-like_REC"/>
</dbReference>
<evidence type="ECO:0000313" key="7">
    <source>
        <dbReference type="Proteomes" id="UP000594688"/>
    </source>
</evidence>
<feature type="domain" description="HTH luxR-type" evidence="4">
    <location>
        <begin position="146"/>
        <end position="211"/>
    </location>
</feature>
<keyword evidence="1 3" id="KW-0597">Phosphoprotein</keyword>
<dbReference type="Proteomes" id="UP000594688">
    <property type="component" value="Chromosome"/>
</dbReference>
<feature type="domain" description="Response regulatory" evidence="5">
    <location>
        <begin position="8"/>
        <end position="124"/>
    </location>
</feature>
<dbReference type="GO" id="GO:0006355">
    <property type="term" value="P:regulation of DNA-templated transcription"/>
    <property type="evidence" value="ECO:0007669"/>
    <property type="project" value="InterPro"/>
</dbReference>
<dbReference type="InterPro" id="IPR000792">
    <property type="entry name" value="Tscrpt_reg_LuxR_C"/>
</dbReference>
<organism evidence="6 7">
    <name type="scientific">Candidatus Nitronauta litoralis</name>
    <dbReference type="NCBI Taxonomy" id="2705533"/>
    <lineage>
        <taxon>Bacteria</taxon>
        <taxon>Pseudomonadati</taxon>
        <taxon>Nitrospinota/Tectimicrobiota group</taxon>
        <taxon>Nitrospinota</taxon>
        <taxon>Nitrospinia</taxon>
        <taxon>Nitrospinales</taxon>
        <taxon>Nitrospinaceae</taxon>
        <taxon>Candidatus Nitronauta</taxon>
    </lineage>
</organism>